<dbReference type="OrthoDB" id="6515318at2759"/>
<accession>A0A8X6NNN8</accession>
<dbReference type="EMBL" id="BMAW01106109">
    <property type="protein sequence ID" value="GFT22543.1"/>
    <property type="molecule type" value="Genomic_DNA"/>
</dbReference>
<gene>
    <name evidence="1" type="ORF">NPIL_196441</name>
</gene>
<comment type="caution">
    <text evidence="1">The sequence shown here is derived from an EMBL/GenBank/DDBJ whole genome shotgun (WGS) entry which is preliminary data.</text>
</comment>
<dbReference type="AlphaFoldDB" id="A0A8X6NNN8"/>
<protein>
    <submittedName>
        <fullName evidence="1">Uncharacterized protein</fullName>
    </submittedName>
</protein>
<organism evidence="1 2">
    <name type="scientific">Nephila pilipes</name>
    <name type="common">Giant wood spider</name>
    <name type="synonym">Nephila maculata</name>
    <dbReference type="NCBI Taxonomy" id="299642"/>
    <lineage>
        <taxon>Eukaryota</taxon>
        <taxon>Metazoa</taxon>
        <taxon>Ecdysozoa</taxon>
        <taxon>Arthropoda</taxon>
        <taxon>Chelicerata</taxon>
        <taxon>Arachnida</taxon>
        <taxon>Araneae</taxon>
        <taxon>Araneomorphae</taxon>
        <taxon>Entelegynae</taxon>
        <taxon>Araneoidea</taxon>
        <taxon>Nephilidae</taxon>
        <taxon>Nephila</taxon>
    </lineage>
</organism>
<reference evidence="1" key="1">
    <citation type="submission" date="2020-08" db="EMBL/GenBank/DDBJ databases">
        <title>Multicomponent nature underlies the extraordinary mechanical properties of spider dragline silk.</title>
        <authorList>
            <person name="Kono N."/>
            <person name="Nakamura H."/>
            <person name="Mori M."/>
            <person name="Yoshida Y."/>
            <person name="Ohtoshi R."/>
            <person name="Malay A.D."/>
            <person name="Moran D.A.P."/>
            <person name="Tomita M."/>
            <person name="Numata K."/>
            <person name="Arakawa K."/>
        </authorList>
    </citation>
    <scope>NUCLEOTIDE SEQUENCE</scope>
</reference>
<evidence type="ECO:0000313" key="1">
    <source>
        <dbReference type="EMBL" id="GFT22543.1"/>
    </source>
</evidence>
<dbReference type="Proteomes" id="UP000887013">
    <property type="component" value="Unassembled WGS sequence"/>
</dbReference>
<sequence>MSNKSRDKNWENIANNWKEFSHRPRKEAGANFRLKTRRDCLAEHLKRIGILTNSLCPICKEDTFNREHLLVFPVLDHKLQLRGDVCLRQRLHVLNI</sequence>
<keyword evidence="2" id="KW-1185">Reference proteome</keyword>
<proteinExistence type="predicted"/>
<name>A0A8X6NNN8_NEPPI</name>
<evidence type="ECO:0000313" key="2">
    <source>
        <dbReference type="Proteomes" id="UP000887013"/>
    </source>
</evidence>